<evidence type="ECO:0000313" key="3">
    <source>
        <dbReference type="EMBL" id="TKR70151.1"/>
    </source>
</evidence>
<dbReference type="OrthoDB" id="440781at2759"/>
<dbReference type="STRING" id="34508.A0A4U5ML56"/>
<dbReference type="PANTHER" id="PTHR46467:SF1">
    <property type="entry name" value="TETHER CONTAINING UBX DOMAIN FOR GLUT4"/>
    <property type="match status" value="1"/>
</dbReference>
<name>A0A4U5ML56_STECR</name>
<evidence type="ECO:0000259" key="2">
    <source>
        <dbReference type="Pfam" id="PF11470"/>
    </source>
</evidence>
<organism evidence="3 4">
    <name type="scientific">Steinernema carpocapsae</name>
    <name type="common">Entomopathogenic nematode</name>
    <dbReference type="NCBI Taxonomy" id="34508"/>
    <lineage>
        <taxon>Eukaryota</taxon>
        <taxon>Metazoa</taxon>
        <taxon>Ecdysozoa</taxon>
        <taxon>Nematoda</taxon>
        <taxon>Chromadorea</taxon>
        <taxon>Rhabditida</taxon>
        <taxon>Tylenchina</taxon>
        <taxon>Panagrolaimomorpha</taxon>
        <taxon>Strongyloidoidea</taxon>
        <taxon>Steinernematidae</taxon>
        <taxon>Steinernema</taxon>
    </lineage>
</organism>
<dbReference type="GO" id="GO:0005737">
    <property type="term" value="C:cytoplasm"/>
    <property type="evidence" value="ECO:0007669"/>
    <property type="project" value="TreeGrafter"/>
</dbReference>
<proteinExistence type="predicted"/>
<reference evidence="3 4" key="2">
    <citation type="journal article" date="2019" name="G3 (Bethesda)">
        <title>Hybrid Assembly of the Genome of the Entomopathogenic Nematode Steinernema carpocapsae Identifies the X-Chromosome.</title>
        <authorList>
            <person name="Serra L."/>
            <person name="Macchietto M."/>
            <person name="Macias-Munoz A."/>
            <person name="McGill C.J."/>
            <person name="Rodriguez I.M."/>
            <person name="Rodriguez B."/>
            <person name="Murad R."/>
            <person name="Mortazavi A."/>
        </authorList>
    </citation>
    <scope>NUCLEOTIDE SEQUENCE [LARGE SCALE GENOMIC DNA]</scope>
    <source>
        <strain evidence="3 4">ALL</strain>
    </source>
</reference>
<dbReference type="SUPFAM" id="SSF54236">
    <property type="entry name" value="Ubiquitin-like"/>
    <property type="match status" value="2"/>
</dbReference>
<dbReference type="AlphaFoldDB" id="A0A4U5ML56"/>
<dbReference type="Proteomes" id="UP000298663">
    <property type="component" value="Unassembled WGS sequence"/>
</dbReference>
<dbReference type="Pfam" id="PF11470">
    <property type="entry name" value="TUG-UBL1"/>
    <property type="match status" value="1"/>
</dbReference>
<evidence type="ECO:0000313" key="4">
    <source>
        <dbReference type="Proteomes" id="UP000298663"/>
    </source>
</evidence>
<dbReference type="GO" id="GO:0012506">
    <property type="term" value="C:vesicle membrane"/>
    <property type="evidence" value="ECO:0007669"/>
    <property type="project" value="TreeGrafter"/>
</dbReference>
<keyword evidence="4" id="KW-1185">Reference proteome</keyword>
<dbReference type="GO" id="GO:0006886">
    <property type="term" value="P:intracellular protein transport"/>
    <property type="evidence" value="ECO:0007669"/>
    <property type="project" value="TreeGrafter"/>
</dbReference>
<protein>
    <recommendedName>
        <fullName evidence="2">TUG ubiquitin-like domain-containing protein</fullName>
    </recommendedName>
</protein>
<dbReference type="InterPro" id="IPR021569">
    <property type="entry name" value="TUG-UBL1"/>
</dbReference>
<feature type="coiled-coil region" evidence="1">
    <location>
        <begin position="198"/>
        <end position="247"/>
    </location>
</feature>
<evidence type="ECO:0000256" key="1">
    <source>
        <dbReference type="SAM" id="Coils"/>
    </source>
</evidence>
<gene>
    <name evidence="3" type="ORF">L596_022209</name>
</gene>
<reference evidence="3 4" key="1">
    <citation type="journal article" date="2015" name="Genome Biol.">
        <title>Comparative genomics of Steinernema reveals deeply conserved gene regulatory networks.</title>
        <authorList>
            <person name="Dillman A.R."/>
            <person name="Macchietto M."/>
            <person name="Porter C.F."/>
            <person name="Rogers A."/>
            <person name="Williams B."/>
            <person name="Antoshechkin I."/>
            <person name="Lee M.M."/>
            <person name="Goodwin Z."/>
            <person name="Lu X."/>
            <person name="Lewis E.E."/>
            <person name="Goodrich-Blair H."/>
            <person name="Stock S.P."/>
            <person name="Adams B.J."/>
            <person name="Sternberg P.W."/>
            <person name="Mortazavi A."/>
        </authorList>
    </citation>
    <scope>NUCLEOTIDE SEQUENCE [LARGE SCALE GENOMIC DNA]</scope>
    <source>
        <strain evidence="3 4">ALL</strain>
    </source>
</reference>
<dbReference type="GO" id="GO:0005634">
    <property type="term" value="C:nucleus"/>
    <property type="evidence" value="ECO:0007669"/>
    <property type="project" value="TreeGrafter"/>
</dbReference>
<feature type="domain" description="TUG ubiquitin-like" evidence="2">
    <location>
        <begin position="8"/>
        <end position="71"/>
    </location>
</feature>
<accession>A0A4U5ML56</accession>
<dbReference type="Gene3D" id="3.10.20.90">
    <property type="entry name" value="Phosphatidylinositol 3-kinase Catalytic Subunit, Chain A, domain 1"/>
    <property type="match status" value="1"/>
</dbReference>
<dbReference type="InterPro" id="IPR029071">
    <property type="entry name" value="Ubiquitin-like_domsf"/>
</dbReference>
<dbReference type="EMBL" id="AZBU02000007">
    <property type="protein sequence ID" value="TKR70151.1"/>
    <property type="molecule type" value="Genomic_DNA"/>
</dbReference>
<comment type="caution">
    <text evidence="3">The sequence shown here is derived from an EMBL/GenBank/DDBJ whole genome shotgun (WGS) entry which is preliminary data.</text>
</comment>
<dbReference type="GO" id="GO:0042593">
    <property type="term" value="P:glucose homeostasis"/>
    <property type="evidence" value="ECO:0007669"/>
    <property type="project" value="TreeGrafter"/>
</dbReference>
<keyword evidence="1" id="KW-0175">Coiled coil</keyword>
<sequence>MAKNFTVIAPNAHRCSLTAVANDRLDQVLETACLQLGFDFDCHDLSHNRKILNGADLVRLSGLANNATLEMVPAKRNKAIPQQVDVAIQLISGRWTRKLQNDTSILDMLKECGREHSEVITVDCDEGVPVCTYLQKPVKGELELANTTLKDLGIYSGTKALFRYTTMILTKQQRAGLADEFQRKEAARAELMKKYEATRAANRQKEEIIRKREEAYDEERRIQALRIAEEEERATKEAEEAAAAQVAVEQEEPSVAPEASVSNARIEYLQSLFSQVDQGQFIPDVSSIVPAPPEPVNNMFPLVNFKFPNSKPTPPKVSAPVVPLHPDAKKSRVESTALPHPPAPCERMARYYVPDPNVSAEVAEGFFDPTTDDLQARQAELSRQAKAEAPLAFGNFLEEENRRRRDAAYLHTVIKFKLPDQNFLQANFISVERTSALYTFIRETISVPEGVSLSLIYCSQKIPDSDANTLVMANLAPTATVIVSVIGARMKLNENLSTSSQFQVEEIAKEWLCSNTVYTPITQLYEDGNTANGNQPRAKKNVLAKLMGKRGK</sequence>
<dbReference type="PANTHER" id="PTHR46467">
    <property type="entry name" value="TETHER CONTAINING UBX DOMAIN FOR GLUT4"/>
    <property type="match status" value="1"/>
</dbReference>